<comment type="caution">
    <text evidence="1">The sequence shown here is derived from an EMBL/GenBank/DDBJ whole genome shotgun (WGS) entry which is preliminary data.</text>
</comment>
<name>X1ACF5_9ZZZZ</name>
<gene>
    <name evidence="1" type="ORF">S01H4_15578</name>
</gene>
<proteinExistence type="predicted"/>
<dbReference type="EMBL" id="BART01006825">
    <property type="protein sequence ID" value="GAG70363.1"/>
    <property type="molecule type" value="Genomic_DNA"/>
</dbReference>
<sequence length="57" mass="6513">MCQFGICVRTNTNARFSEYLNSVGIVPQTANRDEKMCKDVISELFNNILTKEDKLDV</sequence>
<accession>X1ACF5</accession>
<reference evidence="1" key="1">
    <citation type="journal article" date="2014" name="Front. Microbiol.">
        <title>High frequency of phylogenetically diverse reductive dehalogenase-homologous genes in deep subseafloor sedimentary metagenomes.</title>
        <authorList>
            <person name="Kawai M."/>
            <person name="Futagami T."/>
            <person name="Toyoda A."/>
            <person name="Takaki Y."/>
            <person name="Nishi S."/>
            <person name="Hori S."/>
            <person name="Arai W."/>
            <person name="Tsubouchi T."/>
            <person name="Morono Y."/>
            <person name="Uchiyama I."/>
            <person name="Ito T."/>
            <person name="Fujiyama A."/>
            <person name="Inagaki F."/>
            <person name="Takami H."/>
        </authorList>
    </citation>
    <scope>NUCLEOTIDE SEQUENCE</scope>
    <source>
        <strain evidence="1">Expedition CK06-06</strain>
    </source>
</reference>
<dbReference type="AlphaFoldDB" id="X1ACF5"/>
<organism evidence="1">
    <name type="scientific">marine sediment metagenome</name>
    <dbReference type="NCBI Taxonomy" id="412755"/>
    <lineage>
        <taxon>unclassified sequences</taxon>
        <taxon>metagenomes</taxon>
        <taxon>ecological metagenomes</taxon>
    </lineage>
</organism>
<protein>
    <submittedName>
        <fullName evidence="1">Uncharacterized protein</fullName>
    </submittedName>
</protein>
<evidence type="ECO:0000313" key="1">
    <source>
        <dbReference type="EMBL" id="GAG70363.1"/>
    </source>
</evidence>